<gene>
    <name evidence="1" type="primary">Ob11g0083C03_5</name>
</gene>
<organism evidence="1">
    <name type="scientific">Oryza brachyantha</name>
    <name type="common">malo sina</name>
    <dbReference type="NCBI Taxonomy" id="4533"/>
    <lineage>
        <taxon>Eukaryota</taxon>
        <taxon>Viridiplantae</taxon>
        <taxon>Streptophyta</taxon>
        <taxon>Embryophyta</taxon>
        <taxon>Tracheophyta</taxon>
        <taxon>Spermatophyta</taxon>
        <taxon>Magnoliopsida</taxon>
        <taxon>Liliopsida</taxon>
        <taxon>Poales</taxon>
        <taxon>Poaceae</taxon>
        <taxon>BOP clade</taxon>
        <taxon>Oryzoideae</taxon>
        <taxon>Oryzeae</taxon>
        <taxon>Oryzinae</taxon>
        <taxon>Oryza</taxon>
    </lineage>
</organism>
<dbReference type="InterPro" id="IPR046849">
    <property type="entry name" value="E2_motif"/>
</dbReference>
<dbReference type="AlphaFoldDB" id="G2XM31"/>
<dbReference type="Pfam" id="PF20430">
    <property type="entry name" value="Eplus_motif"/>
    <property type="match status" value="1"/>
</dbReference>
<reference evidence="1" key="1">
    <citation type="submission" date="2010-10" db="EMBL/GenBank/DDBJ databases">
        <authorList>
            <person name="Genoscope - CEA"/>
        </authorList>
    </citation>
    <scope>NUCLEOTIDE SEQUENCE</scope>
</reference>
<name>G2XM31_ORYBR</name>
<proteinExistence type="predicted"/>
<protein>
    <submittedName>
        <fullName evidence="1">Hypothetical_protein</fullName>
    </submittedName>
</protein>
<dbReference type="EMBL" id="FQ378032">
    <property type="protein sequence ID" value="CBX25222.1"/>
    <property type="molecule type" value="Genomic_DNA"/>
</dbReference>
<sequence length="135" mass="15180">MQQRHSVTRGRARLLEEVGRWHGRVRAAMVVSAGRAVAPDGSRRPSGRTRRLEEAECGGWGSVGCWGRPEPRINLLHTNRALHEFLVGDKTHPTSKKIYTIAEEIKTRLSGHEHRSSTTSVLFDVEEEDKTDTLT</sequence>
<accession>G2XM31</accession>
<evidence type="ECO:0000313" key="1">
    <source>
        <dbReference type="EMBL" id="CBX25222.1"/>
    </source>
</evidence>